<feature type="domain" description="CRAL-TRIO" evidence="1">
    <location>
        <begin position="91"/>
        <end position="246"/>
    </location>
</feature>
<reference evidence="2" key="1">
    <citation type="submission" date="2013-05" db="EMBL/GenBank/DDBJ databases">
        <authorList>
            <person name="Yim A.K.Y."/>
            <person name="Chan T.F."/>
            <person name="Ji K.M."/>
            <person name="Liu X.Y."/>
            <person name="Zhou J.W."/>
            <person name="Li R.Q."/>
            <person name="Yang K.Y."/>
            <person name="Li J."/>
            <person name="Li M."/>
            <person name="Law P.T.W."/>
            <person name="Wu Y.L."/>
            <person name="Cai Z.L."/>
            <person name="Qin H."/>
            <person name="Bao Y."/>
            <person name="Leung R.K.K."/>
            <person name="Ng P.K.S."/>
            <person name="Zou J."/>
            <person name="Zhong X.J."/>
            <person name="Ran P.X."/>
            <person name="Zhong N.S."/>
            <person name="Liu Z.G."/>
            <person name="Tsui S.K.W."/>
        </authorList>
    </citation>
    <scope>NUCLEOTIDE SEQUENCE</scope>
    <source>
        <strain evidence="2">Derf</strain>
        <tissue evidence="2">Whole organism</tissue>
    </source>
</reference>
<dbReference type="SMART" id="SM00516">
    <property type="entry name" value="SEC14"/>
    <property type="match status" value="1"/>
</dbReference>
<dbReference type="InterPro" id="IPR053012">
    <property type="entry name" value="ER-organelle_contact"/>
</dbReference>
<dbReference type="SUPFAM" id="SSF52087">
    <property type="entry name" value="CRAL/TRIO domain"/>
    <property type="match status" value="1"/>
</dbReference>
<dbReference type="GO" id="GO:0012505">
    <property type="term" value="C:endomembrane system"/>
    <property type="evidence" value="ECO:0007669"/>
    <property type="project" value="TreeGrafter"/>
</dbReference>
<dbReference type="AlphaFoldDB" id="A0A922L8E7"/>
<proteinExistence type="predicted"/>
<evidence type="ECO:0000259" key="1">
    <source>
        <dbReference type="PROSITE" id="PS50191"/>
    </source>
</evidence>
<dbReference type="GO" id="GO:0140284">
    <property type="term" value="C:endoplasmic reticulum-endosome membrane contact site"/>
    <property type="evidence" value="ECO:0007669"/>
    <property type="project" value="TreeGrafter"/>
</dbReference>
<sequence length="295" mass="34987">MDKNQNNNDNDDSSQKNYSDTIVNVRNKFLNHYRNDPKLFHEKDINMIMMNDWWTLRFIKWNRDNEDKALKQMIDAFKWRKSFGINDRDAKDLPIEFAKSAALFPLGTDYKGRNVIYIRVKVYRRIQVLNNFFKQFVAGVIDYVDQKSGPNGFVFMFDAVGMSWWNLDLEFLQFMIQLVQSYYPYGLRYTLCHNVPGKLRPMWSIAKVFLGSTERTIRFCDGQEILKYIPAENLPRYLGGECDLDFTDLEVTRQCPSIKELGPKHGFTEKEMEKYYKIFEPNLEEAEKLAKYGVR</sequence>
<dbReference type="Proteomes" id="UP000790347">
    <property type="component" value="Unassembled WGS sequence"/>
</dbReference>
<accession>A0A922L8E7</accession>
<dbReference type="InterPro" id="IPR001251">
    <property type="entry name" value="CRAL-TRIO_dom"/>
</dbReference>
<reference evidence="2" key="2">
    <citation type="journal article" date="2022" name="Res Sq">
        <title>Comparative Genomics Reveals Insights into the Divergent Evolution of Astigmatic Mites and Household Pest Adaptations.</title>
        <authorList>
            <person name="Xiong Q."/>
            <person name="Wan A.T.-Y."/>
            <person name="Liu X.-Y."/>
            <person name="Fung C.S.-H."/>
            <person name="Xiao X."/>
            <person name="Malainual N."/>
            <person name="Hou J."/>
            <person name="Wang L."/>
            <person name="Wang M."/>
            <person name="Yang K."/>
            <person name="Cui Y."/>
            <person name="Leung E."/>
            <person name="Nong W."/>
            <person name="Shin S.-K."/>
            <person name="Au S."/>
            <person name="Jeong K.Y."/>
            <person name="Chew F.T."/>
            <person name="Hui J."/>
            <person name="Leung T.F."/>
            <person name="Tungtrongchitr A."/>
            <person name="Zhong N."/>
            <person name="Liu Z."/>
            <person name="Tsui S."/>
        </authorList>
    </citation>
    <scope>NUCLEOTIDE SEQUENCE</scope>
    <source>
        <strain evidence="2">Derf</strain>
        <tissue evidence="2">Whole organism</tissue>
    </source>
</reference>
<dbReference type="PANTHER" id="PTHR46384:SF1">
    <property type="entry name" value="MOTILE SPERM DOMAIN-CONTAINING PROTEIN 2"/>
    <property type="match status" value="1"/>
</dbReference>
<evidence type="ECO:0000313" key="2">
    <source>
        <dbReference type="EMBL" id="KAH9526073.1"/>
    </source>
</evidence>
<gene>
    <name evidence="2" type="primary">MOSPD2_1</name>
    <name evidence="2" type="ORF">DERF_000191</name>
</gene>
<keyword evidence="3" id="KW-1185">Reference proteome</keyword>
<name>A0A922L8E7_DERFA</name>
<dbReference type="EMBL" id="ASGP02000001">
    <property type="protein sequence ID" value="KAH9526073.1"/>
    <property type="molecule type" value="Genomic_DNA"/>
</dbReference>
<dbReference type="PANTHER" id="PTHR46384">
    <property type="entry name" value="MOTILE SPERM DOMAIN-CONTAINING PROTEIN 2"/>
    <property type="match status" value="1"/>
</dbReference>
<protein>
    <submittedName>
        <fullName evidence="2">Motile sperm domain-containing protein 2</fullName>
    </submittedName>
</protein>
<dbReference type="PROSITE" id="PS50191">
    <property type="entry name" value="CRAL_TRIO"/>
    <property type="match status" value="1"/>
</dbReference>
<comment type="caution">
    <text evidence="2">The sequence shown here is derived from an EMBL/GenBank/DDBJ whole genome shotgun (WGS) entry which is preliminary data.</text>
</comment>
<dbReference type="InterPro" id="IPR036865">
    <property type="entry name" value="CRAL-TRIO_dom_sf"/>
</dbReference>
<organism evidence="2 3">
    <name type="scientific">Dermatophagoides farinae</name>
    <name type="common">American house dust mite</name>
    <dbReference type="NCBI Taxonomy" id="6954"/>
    <lineage>
        <taxon>Eukaryota</taxon>
        <taxon>Metazoa</taxon>
        <taxon>Ecdysozoa</taxon>
        <taxon>Arthropoda</taxon>
        <taxon>Chelicerata</taxon>
        <taxon>Arachnida</taxon>
        <taxon>Acari</taxon>
        <taxon>Acariformes</taxon>
        <taxon>Sarcoptiformes</taxon>
        <taxon>Astigmata</taxon>
        <taxon>Psoroptidia</taxon>
        <taxon>Analgoidea</taxon>
        <taxon>Pyroglyphidae</taxon>
        <taxon>Dermatophagoidinae</taxon>
        <taxon>Dermatophagoides</taxon>
    </lineage>
</organism>
<dbReference type="Pfam" id="PF00650">
    <property type="entry name" value="CRAL_TRIO"/>
    <property type="match status" value="1"/>
</dbReference>
<dbReference type="InterPro" id="IPR036273">
    <property type="entry name" value="CRAL/TRIO_N_dom_sf"/>
</dbReference>
<dbReference type="SUPFAM" id="SSF46938">
    <property type="entry name" value="CRAL/TRIO N-terminal domain"/>
    <property type="match status" value="1"/>
</dbReference>
<dbReference type="CDD" id="cd00170">
    <property type="entry name" value="SEC14"/>
    <property type="match status" value="1"/>
</dbReference>
<dbReference type="Gene3D" id="3.40.525.10">
    <property type="entry name" value="CRAL-TRIO lipid binding domain"/>
    <property type="match status" value="1"/>
</dbReference>
<evidence type="ECO:0000313" key="3">
    <source>
        <dbReference type="Proteomes" id="UP000790347"/>
    </source>
</evidence>